<evidence type="ECO:0000313" key="3">
    <source>
        <dbReference type="Proteomes" id="UP000324632"/>
    </source>
</evidence>
<sequence length="83" mass="9486">MANDSDMCLTLPLRADEESFFALQSELEALEKQIHDLLEIVDVIVDRQTHLQERKAALETSRANARKAAANKEVTRFHSGFDW</sequence>
<gene>
    <name evidence="2" type="ORF">E1301_Tti019608</name>
</gene>
<evidence type="ECO:0000256" key="1">
    <source>
        <dbReference type="SAM" id="Coils"/>
    </source>
</evidence>
<dbReference type="AlphaFoldDB" id="A0A5A9PGN9"/>
<comment type="caution">
    <text evidence="2">The sequence shown here is derived from an EMBL/GenBank/DDBJ whole genome shotgun (WGS) entry which is preliminary data.</text>
</comment>
<dbReference type="Proteomes" id="UP000324632">
    <property type="component" value="Chromosome 5"/>
</dbReference>
<protein>
    <submittedName>
        <fullName evidence="2">Uncharacterized protein</fullName>
    </submittedName>
</protein>
<keyword evidence="1" id="KW-0175">Coiled coil</keyword>
<dbReference type="EMBL" id="SOYY01000005">
    <property type="protein sequence ID" value="KAA0721200.1"/>
    <property type="molecule type" value="Genomic_DNA"/>
</dbReference>
<reference evidence="2 3" key="1">
    <citation type="journal article" date="2019" name="Mol. Ecol. Resour.">
        <title>Chromosome-level genome assembly of Triplophysa tibetana, a fish adapted to the harsh high-altitude environment of the Tibetan Plateau.</title>
        <authorList>
            <person name="Yang X."/>
            <person name="Liu H."/>
            <person name="Ma Z."/>
            <person name="Zou Y."/>
            <person name="Zou M."/>
            <person name="Mao Y."/>
            <person name="Li X."/>
            <person name="Wang H."/>
            <person name="Chen T."/>
            <person name="Wang W."/>
            <person name="Yang R."/>
        </authorList>
    </citation>
    <scope>NUCLEOTIDE SEQUENCE [LARGE SCALE GENOMIC DNA]</scope>
    <source>
        <strain evidence="2">TTIB1903HZAU</strain>
        <tissue evidence="2">Muscle</tissue>
    </source>
</reference>
<organism evidence="2 3">
    <name type="scientific">Triplophysa tibetana</name>
    <dbReference type="NCBI Taxonomy" id="1572043"/>
    <lineage>
        <taxon>Eukaryota</taxon>
        <taxon>Metazoa</taxon>
        <taxon>Chordata</taxon>
        <taxon>Craniata</taxon>
        <taxon>Vertebrata</taxon>
        <taxon>Euteleostomi</taxon>
        <taxon>Actinopterygii</taxon>
        <taxon>Neopterygii</taxon>
        <taxon>Teleostei</taxon>
        <taxon>Ostariophysi</taxon>
        <taxon>Cypriniformes</taxon>
        <taxon>Nemacheilidae</taxon>
        <taxon>Triplophysa</taxon>
    </lineage>
</organism>
<name>A0A5A9PGN9_9TELE</name>
<evidence type="ECO:0000313" key="2">
    <source>
        <dbReference type="EMBL" id="KAA0721200.1"/>
    </source>
</evidence>
<keyword evidence="3" id="KW-1185">Reference proteome</keyword>
<feature type="coiled-coil region" evidence="1">
    <location>
        <begin position="13"/>
        <end position="47"/>
    </location>
</feature>
<accession>A0A5A9PGN9</accession>
<proteinExistence type="predicted"/>